<dbReference type="AlphaFoldDB" id="A0AAI9ZPI8"/>
<gene>
    <name evidence="2" type="ORF">BDP81DRAFT_430304</name>
</gene>
<dbReference type="RefSeq" id="XP_060444402.1">
    <property type="nucleotide sequence ID" value="XM_060590597.1"/>
</dbReference>
<proteinExistence type="predicted"/>
<evidence type="ECO:0000313" key="3">
    <source>
        <dbReference type="Proteomes" id="UP001243989"/>
    </source>
</evidence>
<dbReference type="Proteomes" id="UP001243989">
    <property type="component" value="Unassembled WGS sequence"/>
</dbReference>
<keyword evidence="3" id="KW-1185">Reference proteome</keyword>
<organism evidence="2 3">
    <name type="scientific">Colletotrichum phormii</name>
    <dbReference type="NCBI Taxonomy" id="359342"/>
    <lineage>
        <taxon>Eukaryota</taxon>
        <taxon>Fungi</taxon>
        <taxon>Dikarya</taxon>
        <taxon>Ascomycota</taxon>
        <taxon>Pezizomycotina</taxon>
        <taxon>Sordariomycetes</taxon>
        <taxon>Hypocreomycetidae</taxon>
        <taxon>Glomerellales</taxon>
        <taxon>Glomerellaceae</taxon>
        <taxon>Colletotrichum</taxon>
        <taxon>Colletotrichum acutatum species complex</taxon>
    </lineage>
</organism>
<evidence type="ECO:0000256" key="1">
    <source>
        <dbReference type="SAM" id="MobiDB-lite"/>
    </source>
</evidence>
<dbReference type="EMBL" id="JAHMHQ010000012">
    <property type="protein sequence ID" value="KAK1635795.1"/>
    <property type="molecule type" value="Genomic_DNA"/>
</dbReference>
<reference evidence="2" key="1">
    <citation type="submission" date="2021-06" db="EMBL/GenBank/DDBJ databases">
        <title>Comparative genomics, transcriptomics and evolutionary studies reveal genomic signatures of adaptation to plant cell wall in hemibiotrophic fungi.</title>
        <authorList>
            <consortium name="DOE Joint Genome Institute"/>
            <person name="Baroncelli R."/>
            <person name="Diaz J.F."/>
            <person name="Benocci T."/>
            <person name="Peng M."/>
            <person name="Battaglia E."/>
            <person name="Haridas S."/>
            <person name="Andreopoulos W."/>
            <person name="Labutti K."/>
            <person name="Pangilinan J."/>
            <person name="Floch G.L."/>
            <person name="Makela M.R."/>
            <person name="Henrissat B."/>
            <person name="Grigoriev I.V."/>
            <person name="Crouch J.A."/>
            <person name="De Vries R.P."/>
            <person name="Sukno S.A."/>
            <person name="Thon M.R."/>
        </authorList>
    </citation>
    <scope>NUCLEOTIDE SEQUENCE</scope>
    <source>
        <strain evidence="2">CBS 102054</strain>
    </source>
</reference>
<accession>A0AAI9ZPI8</accession>
<feature type="region of interest" description="Disordered" evidence="1">
    <location>
        <begin position="21"/>
        <end position="123"/>
    </location>
</feature>
<dbReference type="GeneID" id="85475459"/>
<protein>
    <submittedName>
        <fullName evidence="2">Uncharacterized protein</fullName>
    </submittedName>
</protein>
<name>A0AAI9ZPI8_9PEZI</name>
<comment type="caution">
    <text evidence="2">The sequence shown here is derived from an EMBL/GenBank/DDBJ whole genome shotgun (WGS) entry which is preliminary data.</text>
</comment>
<evidence type="ECO:0000313" key="2">
    <source>
        <dbReference type="EMBL" id="KAK1635795.1"/>
    </source>
</evidence>
<sequence>MQRVYLFPSNLSDALAISQNPPSLLQLDPPLTKSGPPKTSLSETSSTRKKNVSPPPPSPREDLDQRQTLTIALTQIPGASSHGAKSASQQSGENGEMIGLLRKRRAGTTSPCSRECSALSAAP</sequence>